<dbReference type="Proteomes" id="UP000541352">
    <property type="component" value="Unassembled WGS sequence"/>
</dbReference>
<protein>
    <recommendedName>
        <fullName evidence="2">Signal transduction histidine kinase internal region domain-containing protein</fullName>
    </recommendedName>
</protein>
<gene>
    <name evidence="3" type="ORF">FHS57_000043</name>
</gene>
<dbReference type="RefSeq" id="WP_183970860.1">
    <property type="nucleotide sequence ID" value="NZ_JACIBY010000001.1"/>
</dbReference>
<dbReference type="InterPro" id="IPR010559">
    <property type="entry name" value="Sig_transdc_His_kin_internal"/>
</dbReference>
<feature type="transmembrane region" description="Helical" evidence="1">
    <location>
        <begin position="43"/>
        <end position="62"/>
    </location>
</feature>
<keyword evidence="4" id="KW-1185">Reference proteome</keyword>
<dbReference type="AlphaFoldDB" id="A0A7W5ZF39"/>
<feature type="transmembrane region" description="Helical" evidence="1">
    <location>
        <begin position="74"/>
        <end position="91"/>
    </location>
</feature>
<dbReference type="Pfam" id="PF06580">
    <property type="entry name" value="His_kinase"/>
    <property type="match status" value="1"/>
</dbReference>
<keyword evidence="1" id="KW-0812">Transmembrane</keyword>
<reference evidence="3 4" key="1">
    <citation type="submission" date="2020-08" db="EMBL/GenBank/DDBJ databases">
        <title>Genomic Encyclopedia of Type Strains, Phase IV (KMG-IV): sequencing the most valuable type-strain genomes for metagenomic binning, comparative biology and taxonomic classification.</title>
        <authorList>
            <person name="Goeker M."/>
        </authorList>
    </citation>
    <scope>NUCLEOTIDE SEQUENCE [LARGE SCALE GENOMIC DNA]</scope>
    <source>
        <strain evidence="3 4">DSM 17976</strain>
    </source>
</reference>
<dbReference type="Gene3D" id="3.30.565.10">
    <property type="entry name" value="Histidine kinase-like ATPase, C-terminal domain"/>
    <property type="match status" value="1"/>
</dbReference>
<organism evidence="3 4">
    <name type="scientific">Runella defluvii</name>
    <dbReference type="NCBI Taxonomy" id="370973"/>
    <lineage>
        <taxon>Bacteria</taxon>
        <taxon>Pseudomonadati</taxon>
        <taxon>Bacteroidota</taxon>
        <taxon>Cytophagia</taxon>
        <taxon>Cytophagales</taxon>
        <taxon>Spirosomataceae</taxon>
        <taxon>Runella</taxon>
    </lineage>
</organism>
<proteinExistence type="predicted"/>
<evidence type="ECO:0000313" key="4">
    <source>
        <dbReference type="Proteomes" id="UP000541352"/>
    </source>
</evidence>
<name>A0A7W5ZF39_9BACT</name>
<dbReference type="GO" id="GO:0000155">
    <property type="term" value="F:phosphorelay sensor kinase activity"/>
    <property type="evidence" value="ECO:0007669"/>
    <property type="project" value="InterPro"/>
</dbReference>
<dbReference type="EMBL" id="JACIBY010000001">
    <property type="protein sequence ID" value="MBB3836061.1"/>
    <property type="molecule type" value="Genomic_DNA"/>
</dbReference>
<dbReference type="PANTHER" id="PTHR34220">
    <property type="entry name" value="SENSOR HISTIDINE KINASE YPDA"/>
    <property type="match status" value="1"/>
</dbReference>
<sequence>MLLNPNRKNLPLVIHLLAWSLISGLVLMPPFGGRLAVPDEYWVKQWILLVLLISSFYFNAKVLIPKLLFKNHTLWYLVSIAAAVFVIYWTIQGVESWLNLPELWHKAVRPDKKWDGIARGRRFDTFTLLYSLLSLGASTSLTMVQKWQKDARIREQLEQEKVTSELSFLKAQINPHFFFNTLNNIYALTMLDVEHAREALHRLSRMMRYVLYETKEGMVSLSHEIAFLQDYIQLMQLRLTDKVKITFDKPEPYHDVSIAPMLLLPFLENAFKHGVSATQPSEIFVGLTQEGTTLRVEVRNTLFSGKGPTLDESNGIGLVNTRRRLDLLYPNRYRLDITEHTPTNEYLVVLVIQTPNVTQSTQTPSYEPDLHSR</sequence>
<keyword evidence="1" id="KW-0472">Membrane</keyword>
<accession>A0A7W5ZF39</accession>
<evidence type="ECO:0000256" key="1">
    <source>
        <dbReference type="SAM" id="Phobius"/>
    </source>
</evidence>
<dbReference type="GO" id="GO:0016020">
    <property type="term" value="C:membrane"/>
    <property type="evidence" value="ECO:0007669"/>
    <property type="project" value="InterPro"/>
</dbReference>
<dbReference type="PANTHER" id="PTHR34220:SF7">
    <property type="entry name" value="SENSOR HISTIDINE KINASE YPDA"/>
    <property type="match status" value="1"/>
</dbReference>
<keyword evidence="1" id="KW-1133">Transmembrane helix</keyword>
<dbReference type="InterPro" id="IPR036890">
    <property type="entry name" value="HATPase_C_sf"/>
</dbReference>
<dbReference type="SUPFAM" id="SSF55874">
    <property type="entry name" value="ATPase domain of HSP90 chaperone/DNA topoisomerase II/histidine kinase"/>
    <property type="match status" value="1"/>
</dbReference>
<comment type="caution">
    <text evidence="3">The sequence shown here is derived from an EMBL/GenBank/DDBJ whole genome shotgun (WGS) entry which is preliminary data.</text>
</comment>
<dbReference type="InterPro" id="IPR050640">
    <property type="entry name" value="Bact_2-comp_sensor_kinase"/>
</dbReference>
<feature type="transmembrane region" description="Helical" evidence="1">
    <location>
        <begin position="12"/>
        <end position="31"/>
    </location>
</feature>
<evidence type="ECO:0000313" key="3">
    <source>
        <dbReference type="EMBL" id="MBB3836061.1"/>
    </source>
</evidence>
<evidence type="ECO:0000259" key="2">
    <source>
        <dbReference type="Pfam" id="PF06580"/>
    </source>
</evidence>
<feature type="domain" description="Signal transduction histidine kinase internal region" evidence="2">
    <location>
        <begin position="165"/>
        <end position="242"/>
    </location>
</feature>